<evidence type="ECO:0000256" key="1">
    <source>
        <dbReference type="SAM" id="SignalP"/>
    </source>
</evidence>
<dbReference type="Proteomes" id="UP001217089">
    <property type="component" value="Unassembled WGS sequence"/>
</dbReference>
<feature type="chain" id="PRO_5047088296" description="Fibronectin type-III domain-containing protein" evidence="1">
    <location>
        <begin position="20"/>
        <end position="574"/>
    </location>
</feature>
<dbReference type="SMART" id="SM00060">
    <property type="entry name" value="FN3"/>
    <property type="match status" value="2"/>
</dbReference>
<feature type="domain" description="Fibronectin type-III" evidence="2">
    <location>
        <begin position="249"/>
        <end position="349"/>
    </location>
</feature>
<proteinExistence type="predicted"/>
<dbReference type="InterPro" id="IPR036116">
    <property type="entry name" value="FN3_sf"/>
</dbReference>
<sequence length="574" mass="66641">MLMLGFIVLSLLVVTGCHGYVPRCNSDKGLIPPGKIYPDADMTIFAGEILTLHCMVNVSSLSNRFEVAEIFFTTNDDPHSKARKIKPVLIESNKDMMSFKMSDPITEDILNSHPQRKYQSYVCRYSDNNTFCPIDYKFIQIDYRPQKPENGHCKVYNWQTMTCMWDLKVLYRHANLSAEWSVDWTVHDAWSACPNQSLNGTCLVCIWKARHGQDAYRRETYLFRITVDSGSRNVSQSISEKINTRQFVEPKEVQGLVASPNKTFITLTWTHSNHIEDKRYRIRYSSQWTNFTEEKEINLDGNKIEKYLIRELTPYTTYQIKVDVIPLINGTEMGYWSKVEMAVTRTLEDVPGKNPKLFPHFYECADNECNNATIYWQPTSIKDRHGVLTEYIIWIENMTDHSSSKVIIIKDTSTIRYNLYLNNKDNNNTYKIFLSQRTKEGKAKQDSFFYILPKATRPPQAKVDWVEANGTHVYIRWQNPSNMEIEWNGIVYCKGTYDTGCQDVIKTIIVRNTTSYYIDMGTDISEYDNYIFGVSTITHTTKSYDLPAGKMTGSPIYWSRCNYHLDGGKIIYIK</sequence>
<dbReference type="PROSITE" id="PS50853">
    <property type="entry name" value="FN3"/>
    <property type="match status" value="1"/>
</dbReference>
<dbReference type="CDD" id="cd00063">
    <property type="entry name" value="FN3"/>
    <property type="match status" value="1"/>
</dbReference>
<keyword evidence="1" id="KW-0732">Signal</keyword>
<accession>A0ABQ9ENM5</accession>
<evidence type="ECO:0000313" key="4">
    <source>
        <dbReference type="Proteomes" id="UP001217089"/>
    </source>
</evidence>
<evidence type="ECO:0000259" key="2">
    <source>
        <dbReference type="PROSITE" id="PS50853"/>
    </source>
</evidence>
<dbReference type="SUPFAM" id="SSF49265">
    <property type="entry name" value="Fibronectin type III"/>
    <property type="match status" value="2"/>
</dbReference>
<evidence type="ECO:0000313" key="3">
    <source>
        <dbReference type="EMBL" id="KAJ8305537.1"/>
    </source>
</evidence>
<dbReference type="Pfam" id="PF00041">
    <property type="entry name" value="fn3"/>
    <property type="match status" value="1"/>
</dbReference>
<dbReference type="InterPro" id="IPR003961">
    <property type="entry name" value="FN3_dom"/>
</dbReference>
<feature type="signal peptide" evidence="1">
    <location>
        <begin position="1"/>
        <end position="19"/>
    </location>
</feature>
<comment type="caution">
    <text evidence="3">The sequence shown here is derived from an EMBL/GenBank/DDBJ whole genome shotgun (WGS) entry which is preliminary data.</text>
</comment>
<organism evidence="3 4">
    <name type="scientific">Tegillarca granosa</name>
    <name type="common">Malaysian cockle</name>
    <name type="synonym">Anadara granosa</name>
    <dbReference type="NCBI Taxonomy" id="220873"/>
    <lineage>
        <taxon>Eukaryota</taxon>
        <taxon>Metazoa</taxon>
        <taxon>Spiralia</taxon>
        <taxon>Lophotrochozoa</taxon>
        <taxon>Mollusca</taxon>
        <taxon>Bivalvia</taxon>
        <taxon>Autobranchia</taxon>
        <taxon>Pteriomorphia</taxon>
        <taxon>Arcoida</taxon>
        <taxon>Arcoidea</taxon>
        <taxon>Arcidae</taxon>
        <taxon>Tegillarca</taxon>
    </lineage>
</organism>
<protein>
    <recommendedName>
        <fullName evidence="2">Fibronectin type-III domain-containing protein</fullName>
    </recommendedName>
</protein>
<dbReference type="EMBL" id="JARBDR010000813">
    <property type="protein sequence ID" value="KAJ8305537.1"/>
    <property type="molecule type" value="Genomic_DNA"/>
</dbReference>
<gene>
    <name evidence="3" type="ORF">KUTeg_016082</name>
</gene>
<dbReference type="InterPro" id="IPR013783">
    <property type="entry name" value="Ig-like_fold"/>
</dbReference>
<dbReference type="Gene3D" id="2.60.40.10">
    <property type="entry name" value="Immunoglobulins"/>
    <property type="match status" value="3"/>
</dbReference>
<keyword evidence="4" id="KW-1185">Reference proteome</keyword>
<name>A0ABQ9ENM5_TEGGR</name>
<reference evidence="3 4" key="1">
    <citation type="submission" date="2022-12" db="EMBL/GenBank/DDBJ databases">
        <title>Chromosome-level genome of Tegillarca granosa.</title>
        <authorList>
            <person name="Kim J."/>
        </authorList>
    </citation>
    <scope>NUCLEOTIDE SEQUENCE [LARGE SCALE GENOMIC DNA]</scope>
    <source>
        <strain evidence="3">Teg-2019</strain>
        <tissue evidence="3">Adductor muscle</tissue>
    </source>
</reference>